<dbReference type="PROSITE" id="PS50056">
    <property type="entry name" value="TYR_PHOSPHATASE_2"/>
    <property type="match status" value="1"/>
</dbReference>
<dbReference type="KEGG" id="ddt:AAY81_01460"/>
<evidence type="ECO:0000313" key="3">
    <source>
        <dbReference type="EMBL" id="SEO95547.1"/>
    </source>
</evidence>
<protein>
    <submittedName>
        <fullName evidence="3">Protein-tyrosine phosphatase</fullName>
    </submittedName>
</protein>
<dbReference type="GO" id="GO:0004721">
    <property type="term" value="F:phosphoprotein phosphatase activity"/>
    <property type="evidence" value="ECO:0007669"/>
    <property type="project" value="InterPro"/>
</dbReference>
<sequence length="249" mass="27406">MNFRDLGGMATSDGYIIKPRKLYRCAALGATDANERALLAGYYNVGTVIDLRTGLERNSNPDPDLPGVTHLEVPLMPVSALSITLEDYNWQELLRGTWSPDLYDACALYRKMVSPTMAPRWHQIFQVLLEAGDQAVLWHCTNGKDRTGVVAAVVLLALGIPEETVLADYMDSNSGLADYRAKILQDARDRGVEPSMTHRMGPLLEARYEHIAAAIEAIDGNFGDFAGFLEDVCGVGLAEEDTLRSIFLQ</sequence>
<dbReference type="Gene3D" id="3.90.190.10">
    <property type="entry name" value="Protein tyrosine phosphatase superfamily"/>
    <property type="match status" value="1"/>
</dbReference>
<comment type="similarity">
    <text evidence="1">Belongs to the protein-tyrosine phosphatase family.</text>
</comment>
<dbReference type="EMBL" id="FOEC01000013">
    <property type="protein sequence ID" value="SEO95547.1"/>
    <property type="molecule type" value="Genomic_DNA"/>
</dbReference>
<evidence type="ECO:0000313" key="4">
    <source>
        <dbReference type="Proteomes" id="UP000182975"/>
    </source>
</evidence>
<organism evidence="3 4">
    <name type="scientific">Denitrobacterium detoxificans</name>
    <dbReference type="NCBI Taxonomy" id="79604"/>
    <lineage>
        <taxon>Bacteria</taxon>
        <taxon>Bacillati</taxon>
        <taxon>Actinomycetota</taxon>
        <taxon>Coriobacteriia</taxon>
        <taxon>Eggerthellales</taxon>
        <taxon>Eggerthellaceae</taxon>
        <taxon>Denitrobacterium</taxon>
    </lineage>
</organism>
<reference evidence="4" key="1">
    <citation type="submission" date="2016-10" db="EMBL/GenBank/DDBJ databases">
        <authorList>
            <person name="Varghese N."/>
        </authorList>
    </citation>
    <scope>NUCLEOTIDE SEQUENCE [LARGE SCALE GENOMIC DNA]</scope>
    <source>
        <strain evidence="4">DSM 21843</strain>
    </source>
</reference>
<dbReference type="InterPro" id="IPR029021">
    <property type="entry name" value="Prot-tyrosine_phosphatase-like"/>
</dbReference>
<accession>A0A172RWC9</accession>
<dbReference type="SUPFAM" id="SSF52799">
    <property type="entry name" value="(Phosphotyrosine protein) phosphatases II"/>
    <property type="match status" value="1"/>
</dbReference>
<feature type="domain" description="Tyrosine specific protein phosphatases" evidence="2">
    <location>
        <begin position="119"/>
        <end position="191"/>
    </location>
</feature>
<dbReference type="PANTHER" id="PTHR31126">
    <property type="entry name" value="TYROSINE-PROTEIN PHOSPHATASE"/>
    <property type="match status" value="1"/>
</dbReference>
<dbReference type="Pfam" id="PF13350">
    <property type="entry name" value="Y_phosphatase3"/>
    <property type="match status" value="1"/>
</dbReference>
<dbReference type="InterPro" id="IPR000387">
    <property type="entry name" value="Tyr_Pase_dom"/>
</dbReference>
<keyword evidence="4" id="KW-1185">Reference proteome</keyword>
<dbReference type="PANTHER" id="PTHR31126:SF1">
    <property type="entry name" value="TYROSINE SPECIFIC PROTEIN PHOSPHATASES DOMAIN-CONTAINING PROTEIN"/>
    <property type="match status" value="1"/>
</dbReference>
<gene>
    <name evidence="3" type="ORF">SAMN02910314_01734</name>
</gene>
<proteinExistence type="inferred from homology"/>
<evidence type="ECO:0000256" key="1">
    <source>
        <dbReference type="ARBA" id="ARBA00009580"/>
    </source>
</evidence>
<dbReference type="AlphaFoldDB" id="A0A172RWC9"/>
<dbReference type="InterPro" id="IPR026893">
    <property type="entry name" value="Tyr/Ser_Pase_IphP-type"/>
</dbReference>
<dbReference type="STRING" id="79604.AAY81_01460"/>
<evidence type="ECO:0000259" key="2">
    <source>
        <dbReference type="PROSITE" id="PS50056"/>
    </source>
</evidence>
<name>A0A172RWC9_9ACTN</name>
<dbReference type="Proteomes" id="UP000182975">
    <property type="component" value="Unassembled WGS sequence"/>
</dbReference>